<feature type="compositionally biased region" description="Low complexity" evidence="1">
    <location>
        <begin position="826"/>
        <end position="835"/>
    </location>
</feature>
<feature type="compositionally biased region" description="Low complexity" evidence="1">
    <location>
        <begin position="943"/>
        <end position="952"/>
    </location>
</feature>
<feature type="compositionally biased region" description="Pro residues" evidence="1">
    <location>
        <begin position="1108"/>
        <end position="1131"/>
    </location>
</feature>
<dbReference type="RefSeq" id="XP_053026389.1">
    <property type="nucleotide sequence ID" value="XM_053162411.1"/>
</dbReference>
<name>A0ABY7D1V7_9BASI</name>
<feature type="compositionally biased region" description="Pro residues" evidence="1">
    <location>
        <begin position="876"/>
        <end position="885"/>
    </location>
</feature>
<feature type="compositionally biased region" description="Low complexity" evidence="1">
    <location>
        <begin position="1517"/>
        <end position="1534"/>
    </location>
</feature>
<dbReference type="EMBL" id="CP110433">
    <property type="protein sequence ID" value="WAQ90834.1"/>
    <property type="molecule type" value="Genomic_DNA"/>
</dbReference>
<feature type="compositionally biased region" description="Low complexity" evidence="1">
    <location>
        <begin position="919"/>
        <end position="931"/>
    </location>
</feature>
<feature type="compositionally biased region" description="Low complexity" evidence="1">
    <location>
        <begin position="1551"/>
        <end position="1572"/>
    </location>
</feature>
<dbReference type="InterPro" id="IPR014752">
    <property type="entry name" value="Arrestin-like_C"/>
</dbReference>
<keyword evidence="3" id="KW-1185">Reference proteome</keyword>
<evidence type="ECO:0000313" key="2">
    <source>
        <dbReference type="EMBL" id="WAQ90834.1"/>
    </source>
</evidence>
<feature type="compositionally biased region" description="Basic and acidic residues" evidence="1">
    <location>
        <begin position="1434"/>
        <end position="1444"/>
    </location>
</feature>
<feature type="compositionally biased region" description="Low complexity" evidence="1">
    <location>
        <begin position="641"/>
        <end position="662"/>
    </location>
</feature>
<feature type="compositionally biased region" description="Pro residues" evidence="1">
    <location>
        <begin position="1032"/>
        <end position="1057"/>
    </location>
</feature>
<evidence type="ECO:0000256" key="1">
    <source>
        <dbReference type="SAM" id="MobiDB-lite"/>
    </source>
</evidence>
<feature type="compositionally biased region" description="Polar residues" evidence="1">
    <location>
        <begin position="1170"/>
        <end position="1184"/>
    </location>
</feature>
<protein>
    <recommendedName>
        <fullName evidence="4">Arrestin C-terminal-like domain-containing protein</fullName>
    </recommendedName>
</protein>
<proteinExistence type="predicted"/>
<feature type="compositionally biased region" description="Low complexity" evidence="1">
    <location>
        <begin position="453"/>
        <end position="464"/>
    </location>
</feature>
<evidence type="ECO:0000313" key="3">
    <source>
        <dbReference type="Proteomes" id="UP001164743"/>
    </source>
</evidence>
<feature type="region of interest" description="Disordered" evidence="1">
    <location>
        <begin position="1428"/>
        <end position="1451"/>
    </location>
</feature>
<feature type="region of interest" description="Disordered" evidence="1">
    <location>
        <begin position="908"/>
        <end position="1214"/>
    </location>
</feature>
<feature type="compositionally biased region" description="Basic and acidic residues" evidence="1">
    <location>
        <begin position="697"/>
        <end position="707"/>
    </location>
</feature>
<feature type="compositionally biased region" description="Basic residues" evidence="1">
    <location>
        <begin position="953"/>
        <end position="963"/>
    </location>
</feature>
<feature type="region of interest" description="Disordered" evidence="1">
    <location>
        <begin position="786"/>
        <end position="835"/>
    </location>
</feature>
<feature type="region of interest" description="Disordered" evidence="1">
    <location>
        <begin position="1507"/>
        <end position="1582"/>
    </location>
</feature>
<feature type="region of interest" description="Disordered" evidence="1">
    <location>
        <begin position="1290"/>
        <end position="1326"/>
    </location>
</feature>
<feature type="compositionally biased region" description="Pro residues" evidence="1">
    <location>
        <begin position="578"/>
        <end position="587"/>
    </location>
</feature>
<feature type="region of interest" description="Disordered" evidence="1">
    <location>
        <begin position="385"/>
        <end position="565"/>
    </location>
</feature>
<feature type="compositionally biased region" description="Low complexity" evidence="1">
    <location>
        <begin position="1074"/>
        <end position="1088"/>
    </location>
</feature>
<organism evidence="2 3">
    <name type="scientific">Puccinia triticina</name>
    <dbReference type="NCBI Taxonomy" id="208348"/>
    <lineage>
        <taxon>Eukaryota</taxon>
        <taxon>Fungi</taxon>
        <taxon>Dikarya</taxon>
        <taxon>Basidiomycota</taxon>
        <taxon>Pucciniomycotina</taxon>
        <taxon>Pucciniomycetes</taxon>
        <taxon>Pucciniales</taxon>
        <taxon>Pucciniaceae</taxon>
        <taxon>Puccinia</taxon>
    </lineage>
</organism>
<feature type="region of interest" description="Disordered" evidence="1">
    <location>
        <begin position="578"/>
        <end position="771"/>
    </location>
</feature>
<feature type="compositionally biased region" description="Polar residues" evidence="1">
    <location>
        <begin position="1"/>
        <end position="25"/>
    </location>
</feature>
<reference evidence="2" key="1">
    <citation type="submission" date="2022-10" db="EMBL/GenBank/DDBJ databases">
        <title>Puccinia triticina Genome sequencing and assembly.</title>
        <authorList>
            <person name="Li C."/>
        </authorList>
    </citation>
    <scope>NUCLEOTIDE SEQUENCE</scope>
    <source>
        <strain evidence="2">Pt15</strain>
    </source>
</reference>
<feature type="region of interest" description="Disordered" evidence="1">
    <location>
        <begin position="1364"/>
        <end position="1407"/>
    </location>
</feature>
<feature type="compositionally biased region" description="Pro residues" evidence="1">
    <location>
        <begin position="431"/>
        <end position="452"/>
    </location>
</feature>
<feature type="region of interest" description="Disordered" evidence="1">
    <location>
        <begin position="1472"/>
        <end position="1492"/>
    </location>
</feature>
<feature type="compositionally biased region" description="Polar residues" evidence="1">
    <location>
        <begin position="1153"/>
        <end position="1162"/>
    </location>
</feature>
<gene>
    <name evidence="2" type="ORF">PtA15_13A233</name>
</gene>
<dbReference type="GeneID" id="77803306"/>
<dbReference type="Proteomes" id="UP001164743">
    <property type="component" value="Chromosome 13A"/>
</dbReference>
<sequence>MFTHQHTPLQPQNWPATTMAATRSHSPPLPPNAAYTHPTITLNILPSATLFTAGTKLTGVLELTCKKPNTVALGQLAVEFVGIEELKLLDHSAQSSIHGPHKCIFQGPALPPSNAVAASEAPIAGHYYTALRGRTKFPFSFPLPSKLPSSTNFGDKARASYALKATCQVLAIDSRQNVLVTKAKTIQIVERLLDWNDNRYHEPVEMRGELRDPSGSGAGVWAELKIPKILHFSLLPDNGLIHAQLTVKNNSRRTLSGGVNAKICRKLVLPHHPAPSAPDPSRIHVVRTSTFRGPEFEFPSGQPKTVSLLCQLPSPAAQDDIPSAISVRALKLFSVDMFLRVELELGALSNDLVIDLPIYVTHPSSLPKELLLRTQPPKTIEHVRSTNAMSLLTKPDGSSGRPSPATAYQDQQFSPYPATPGPSHDPRSHAPYPPPQPLFSPPTTPWHRPPASSPFDPASAYAPATQPGDYHPHSTDMPPIPPAHPQEPFSPAAYHAYDPGSPMPSHWRTRHQSLPAAPGPPSHHYRPPDTHHDAESVFEGALSRKPSSSRRTSEPISPFSGVQPVSGGLVVRKRALPVPPQQQPPAAGPAHPESLSSHHAPGLGSPAPPDPAPGHARLATIGESGESRPGTVRRKTHAVLAGRSADSSSSGEDDGSSGALGARRPARVVSHPHAVRPRRSDGSDSVQALEDFVALEDDQRRCAERARAASSPSPPPSEKPDRTPTLASHHQPGFLPSHPAQTQEHRPPPQPPAEAPLPAERLRSADSRALSSGGLANLVQLLNRAASVEPPPRASSVHDPAPSHADGARSAAQDPEEDGRLGRPPGASSSAATGASALRIKSCRISFAHEALIDAVPSPPPSSTSSPTKPLASVPAPAPACTPENPPVVAAAVARRASVAPAALFAHFDPARPSPSSPPSGAAPASAGPSSLMSPDKPHRKPSVVIPSVSPVVKKKAPRKSPQTRKPSGPAALPAAAADDDCQPSIVDRLRRPNPIPNPGLSPASHRQSPAAPPAPDWGLRNGVDTMLSSKPDPPPSQPPPPQPPLSQPPLPQPPLPQHRLSAIPKSAVPLAIPGLSRGLPSSGSGPHRPLPISPGSVHLARLAQAQPPHPMPPQSMPPQAMPPQSMPPQSQPAVQAQSVGVKEPAKPASHLDSPTSPTYLSRKSRIKRQMSSTPNTIDESTILSKRRDSRIGGVSSSEEGGRMFSINRVPGGWNEEESNEIEAQLIEALRQTNLAVHKATHRRLSTPQFVKSPAKSWSSIRSSLYSSSSQIAGVPAPYDRLRASVSIGGRTSEESVGSSVDRARELPASRASLDWPSTSQTEESAKWFDEDAPIRLTSGEYKSMRGGRGGRVSSVVGQWAKLTAAGDDGQDSPRKKNPETAEQEEQQDMPASVSTRGLSIRPKNISHPSQYSIAGFLSRNASLTSQFSSPRVPAEEPRTDGEPAKLPSAPAFQTPAFAAPRRVLPAVPLSTTATTTMRGDENKGAGAAKQGYRNLANRLSGTAMISRPHQQPPAAPSASSSTSSVSSLADSASLRPHSLDPPRLKPSHRPPAAASRPPPLLRSLNSASNRPFSDLVKRWEA</sequence>
<feature type="region of interest" description="Disordered" evidence="1">
    <location>
        <begin position="854"/>
        <end position="885"/>
    </location>
</feature>
<evidence type="ECO:0008006" key="4">
    <source>
        <dbReference type="Google" id="ProtNLM"/>
    </source>
</evidence>
<feature type="compositionally biased region" description="Basic and acidic residues" evidence="1">
    <location>
        <begin position="526"/>
        <end position="535"/>
    </location>
</feature>
<dbReference type="Gene3D" id="2.60.40.640">
    <property type="match status" value="1"/>
</dbReference>
<feature type="region of interest" description="Disordered" evidence="1">
    <location>
        <begin position="1"/>
        <end position="26"/>
    </location>
</feature>
<accession>A0ABY7D1V7</accession>